<comment type="caution">
    <text evidence="1">The sequence shown here is derived from an EMBL/GenBank/DDBJ whole genome shotgun (WGS) entry which is preliminary data.</text>
</comment>
<dbReference type="InParanoid" id="A0A1Y1YL34"/>
<dbReference type="SUPFAM" id="SSF47954">
    <property type="entry name" value="Cyclin-like"/>
    <property type="match status" value="1"/>
</dbReference>
<dbReference type="GO" id="GO:0016538">
    <property type="term" value="F:cyclin-dependent protein serine/threonine kinase regulator activity"/>
    <property type="evidence" value="ECO:0007669"/>
    <property type="project" value="TreeGrafter"/>
</dbReference>
<evidence type="ECO:0008006" key="3">
    <source>
        <dbReference type="Google" id="ProtNLM"/>
    </source>
</evidence>
<dbReference type="EMBL" id="MCFE01000108">
    <property type="protein sequence ID" value="ORX98741.1"/>
    <property type="molecule type" value="Genomic_DNA"/>
</dbReference>
<evidence type="ECO:0000313" key="2">
    <source>
        <dbReference type="Proteomes" id="UP000193498"/>
    </source>
</evidence>
<dbReference type="GO" id="GO:0019901">
    <property type="term" value="F:protein kinase binding"/>
    <property type="evidence" value="ECO:0007669"/>
    <property type="project" value="InterPro"/>
</dbReference>
<gene>
    <name evidence="1" type="ORF">K493DRAFT_313514</name>
</gene>
<dbReference type="OrthoDB" id="244495at2759"/>
<dbReference type="CDD" id="cd20557">
    <property type="entry name" value="CYCLIN_ScPCL1-like"/>
    <property type="match status" value="1"/>
</dbReference>
<proteinExistence type="predicted"/>
<dbReference type="Pfam" id="PF08613">
    <property type="entry name" value="Cyclin"/>
    <property type="match status" value="1"/>
</dbReference>
<dbReference type="PANTHER" id="PTHR15615">
    <property type="match status" value="1"/>
</dbReference>
<dbReference type="PANTHER" id="PTHR15615:SF27">
    <property type="entry name" value="PHO85 CYCLIN CLG1"/>
    <property type="match status" value="1"/>
</dbReference>
<dbReference type="InterPro" id="IPR036915">
    <property type="entry name" value="Cyclin-like_sf"/>
</dbReference>
<dbReference type="STRING" id="1314790.A0A1Y1YL34"/>
<dbReference type="AlphaFoldDB" id="A0A1Y1YL34"/>
<accession>A0A1Y1YL34</accession>
<reference evidence="1 2" key="1">
    <citation type="submission" date="2016-07" db="EMBL/GenBank/DDBJ databases">
        <title>Pervasive Adenine N6-methylation of Active Genes in Fungi.</title>
        <authorList>
            <consortium name="DOE Joint Genome Institute"/>
            <person name="Mondo S.J."/>
            <person name="Dannebaum R.O."/>
            <person name="Kuo R.C."/>
            <person name="Labutti K."/>
            <person name="Haridas S."/>
            <person name="Kuo A."/>
            <person name="Salamov A."/>
            <person name="Ahrendt S.R."/>
            <person name="Lipzen A."/>
            <person name="Sullivan W."/>
            <person name="Andreopoulos W.B."/>
            <person name="Clum A."/>
            <person name="Lindquist E."/>
            <person name="Daum C."/>
            <person name="Ramamoorthy G.K."/>
            <person name="Gryganskyi A."/>
            <person name="Culley D."/>
            <person name="Magnuson J.K."/>
            <person name="James T.Y."/>
            <person name="O'Malley M.A."/>
            <person name="Stajich J.E."/>
            <person name="Spatafora J.W."/>
            <person name="Visel A."/>
            <person name="Grigoriev I.V."/>
        </authorList>
    </citation>
    <scope>NUCLEOTIDE SEQUENCE [LARGE SCALE GENOMIC DNA]</scope>
    <source>
        <strain evidence="1 2">CBS 931.73</strain>
    </source>
</reference>
<protein>
    <recommendedName>
        <fullName evidence="3">Cyclin N-terminal domain-containing protein</fullName>
    </recommendedName>
</protein>
<dbReference type="Gene3D" id="1.10.472.10">
    <property type="entry name" value="Cyclin-like"/>
    <property type="match status" value="1"/>
</dbReference>
<name>A0A1Y1YL34_9FUNG</name>
<organism evidence="1 2">
    <name type="scientific">Basidiobolus meristosporus CBS 931.73</name>
    <dbReference type="NCBI Taxonomy" id="1314790"/>
    <lineage>
        <taxon>Eukaryota</taxon>
        <taxon>Fungi</taxon>
        <taxon>Fungi incertae sedis</taxon>
        <taxon>Zoopagomycota</taxon>
        <taxon>Entomophthoromycotina</taxon>
        <taxon>Basidiobolomycetes</taxon>
        <taxon>Basidiobolales</taxon>
        <taxon>Basidiobolaceae</taxon>
        <taxon>Basidiobolus</taxon>
    </lineage>
</organism>
<dbReference type="GO" id="GO:0005634">
    <property type="term" value="C:nucleus"/>
    <property type="evidence" value="ECO:0007669"/>
    <property type="project" value="TreeGrafter"/>
</dbReference>
<evidence type="ECO:0000313" key="1">
    <source>
        <dbReference type="EMBL" id="ORX98741.1"/>
    </source>
</evidence>
<dbReference type="InterPro" id="IPR013922">
    <property type="entry name" value="Cyclin_PHO80-like"/>
</dbReference>
<dbReference type="Proteomes" id="UP000193498">
    <property type="component" value="Unassembled WGS sequence"/>
</dbReference>
<dbReference type="GO" id="GO:0000307">
    <property type="term" value="C:cyclin-dependent protein kinase holoenzyme complex"/>
    <property type="evidence" value="ECO:0007669"/>
    <property type="project" value="TreeGrafter"/>
</dbReference>
<sequence>MLTYQASQHMQPHLLASQLAYYGQAPIQYFPASYYSYQSYQKSQENSLNNRSAADFADFVSQAAVQIWIGETEASFPAPVTLAKVPETFKHYTRHTLKAIQLSNSVSLIALKYVERLRRSCVTLKTSLSSKPQNILAIALILAAKYLDDSTYTSKTWSDLLSIPLSELNAMEFEFLDAISYNIHVSDKEYLDWLQSLIRLHVQQPSSLGQYSGFHPDQNPIASEKRKLEVSISSIANWEYMYSCYHYQPLMVQWYHHPSKPRAAYSPEYYMYESGGSYPYHGNAHNYSMHACSYGYV</sequence>
<keyword evidence="2" id="KW-1185">Reference proteome</keyword>